<evidence type="ECO:0000256" key="1">
    <source>
        <dbReference type="SAM" id="MobiDB-lite"/>
    </source>
</evidence>
<dbReference type="Proteomes" id="UP000829685">
    <property type="component" value="Unassembled WGS sequence"/>
</dbReference>
<accession>A0A9Q0APH8</accession>
<dbReference type="Gene3D" id="3.80.10.10">
    <property type="entry name" value="Ribonuclease Inhibitor"/>
    <property type="match status" value="1"/>
</dbReference>
<feature type="region of interest" description="Disordered" evidence="1">
    <location>
        <begin position="19"/>
        <end position="49"/>
    </location>
</feature>
<comment type="caution">
    <text evidence="2">The sequence shown here is derived from an EMBL/GenBank/DDBJ whole genome shotgun (WGS) entry which is preliminary data.</text>
</comment>
<name>A0A9Q0APH8_9PEZI</name>
<evidence type="ECO:0008006" key="4">
    <source>
        <dbReference type="Google" id="ProtNLM"/>
    </source>
</evidence>
<gene>
    <name evidence="2" type="ORF">JX265_003720</name>
</gene>
<feature type="compositionally biased region" description="Low complexity" evidence="1">
    <location>
        <begin position="29"/>
        <end position="41"/>
    </location>
</feature>
<dbReference type="EMBL" id="JAFIMR010000006">
    <property type="protein sequence ID" value="KAI1877712.1"/>
    <property type="molecule type" value="Genomic_DNA"/>
</dbReference>
<evidence type="ECO:0000313" key="2">
    <source>
        <dbReference type="EMBL" id="KAI1877712.1"/>
    </source>
</evidence>
<protein>
    <recommendedName>
        <fullName evidence="4">F-box domain-containing protein</fullName>
    </recommendedName>
</protein>
<evidence type="ECO:0000313" key="3">
    <source>
        <dbReference type="Proteomes" id="UP000829685"/>
    </source>
</evidence>
<keyword evidence="3" id="KW-1185">Reference proteome</keyword>
<dbReference type="AlphaFoldDB" id="A0A9Q0APH8"/>
<dbReference type="SUPFAM" id="SSF52047">
    <property type="entry name" value="RNI-like"/>
    <property type="match status" value="1"/>
</dbReference>
<proteinExistence type="predicted"/>
<dbReference type="InterPro" id="IPR032675">
    <property type="entry name" value="LRR_dom_sf"/>
</dbReference>
<reference evidence="2" key="1">
    <citation type="submission" date="2021-03" db="EMBL/GenBank/DDBJ databases">
        <title>Revisited historic fungal species revealed as producer of novel bioactive compounds through whole genome sequencing and comparative genomics.</title>
        <authorList>
            <person name="Vignolle G.A."/>
            <person name="Hochenegger N."/>
            <person name="Mach R.L."/>
            <person name="Mach-Aigner A.R."/>
            <person name="Javad Rahimi M."/>
            <person name="Salim K.A."/>
            <person name="Chan C.M."/>
            <person name="Lim L.B.L."/>
            <person name="Cai F."/>
            <person name="Druzhinina I.S."/>
            <person name="U'Ren J.M."/>
            <person name="Derntl C."/>
        </authorList>
    </citation>
    <scope>NUCLEOTIDE SEQUENCE</scope>
    <source>
        <strain evidence="2">TUCIM 5799</strain>
    </source>
</reference>
<organism evidence="2 3">
    <name type="scientific">Neoarthrinium moseri</name>
    <dbReference type="NCBI Taxonomy" id="1658444"/>
    <lineage>
        <taxon>Eukaryota</taxon>
        <taxon>Fungi</taxon>
        <taxon>Dikarya</taxon>
        <taxon>Ascomycota</taxon>
        <taxon>Pezizomycotina</taxon>
        <taxon>Sordariomycetes</taxon>
        <taxon>Xylariomycetidae</taxon>
        <taxon>Amphisphaeriales</taxon>
        <taxon>Apiosporaceae</taxon>
        <taxon>Neoarthrinium</taxon>
    </lineage>
</organism>
<sequence>MASLKRKFDALVEFCFSTSSSKPKRDNDSTPTSTPTKAKPPQKARPGGSSLIILGRDITALIMDELQRSSPGTLSSVALVSSYYHVLARYSQHRDVTVRLDQKYLTSTSSWPLDIPAESSAHLLWWLNQAKTGQLLPAIHRLTVRHDRYQSTEDSEVKQAIEALCKHLPEMSGLTDLTWDGGNDVPDPVVQALSGRPALRLHVNLYPSRHRVNEEKPHKQVFSGLMGLTNLTSLKIKHIFVTDRQCLDIMQPLKDVLLSCKTLRKLSLDIHQPRSGCSHQVPPSTYVGLGFVDGQRPAALRELELRSYPSRNYPNGREMNYWATTFDWSQLERLVVSQPELAHLMLPYLQCLRHVEFPISSMNGLVQDFCSRVPESLESISVASVNIEGLDALLRHGPTLRTLRIHQVETYEPEEWRNEAVSESIMRRIRGTCTVIEELEVDIGRDGGKWPYAMLDIIASFPRLRRLKLWFELGVCDESNPMKPYVTAFAARHLFDYLLSRSTARPSQLRSIEINSGSPPPIGFGLIRENWPRDNSATFRCSVSERDDDGPQRTYAFDVEGLTRTESQCFGEGDPTVEVPSGVHRLLEKQFLVARDGPSPPQ</sequence>